<protein>
    <submittedName>
        <fullName evidence="1">Uncharacterized protein</fullName>
    </submittedName>
</protein>
<dbReference type="EMBL" id="JAODAN010000002">
    <property type="protein sequence ID" value="KAK1926009.1"/>
    <property type="molecule type" value="Genomic_DNA"/>
</dbReference>
<dbReference type="InterPro" id="IPR014710">
    <property type="entry name" value="RmlC-like_jellyroll"/>
</dbReference>
<accession>A0AAD9FTH4</accession>
<dbReference type="InterPro" id="IPR011051">
    <property type="entry name" value="RmlC_Cupin_sf"/>
</dbReference>
<dbReference type="InterPro" id="IPR047142">
    <property type="entry name" value="OryJ/VirC-like"/>
</dbReference>
<evidence type="ECO:0000313" key="2">
    <source>
        <dbReference type="Proteomes" id="UP001182556"/>
    </source>
</evidence>
<dbReference type="PANTHER" id="PTHR36156">
    <property type="entry name" value="SLR2101 PROTEIN"/>
    <property type="match status" value="1"/>
</dbReference>
<keyword evidence="2" id="KW-1185">Reference proteome</keyword>
<dbReference type="AlphaFoldDB" id="A0AAD9FTH4"/>
<evidence type="ECO:0000313" key="1">
    <source>
        <dbReference type="EMBL" id="KAK1926009.1"/>
    </source>
</evidence>
<dbReference type="CDD" id="cd02231">
    <property type="entry name" value="cupin_BLL6423-like"/>
    <property type="match status" value="1"/>
</dbReference>
<dbReference type="Gene3D" id="2.60.120.10">
    <property type="entry name" value="Jelly Rolls"/>
    <property type="match status" value="1"/>
</dbReference>
<organism evidence="1 2">
    <name type="scientific">Papiliotrema laurentii</name>
    <name type="common">Cryptococcus laurentii</name>
    <dbReference type="NCBI Taxonomy" id="5418"/>
    <lineage>
        <taxon>Eukaryota</taxon>
        <taxon>Fungi</taxon>
        <taxon>Dikarya</taxon>
        <taxon>Basidiomycota</taxon>
        <taxon>Agaricomycotina</taxon>
        <taxon>Tremellomycetes</taxon>
        <taxon>Tremellales</taxon>
        <taxon>Rhynchogastremaceae</taxon>
        <taxon>Papiliotrema</taxon>
    </lineage>
</organism>
<reference evidence="1" key="1">
    <citation type="submission" date="2023-02" db="EMBL/GenBank/DDBJ databases">
        <title>Identification and recombinant expression of a fungal hydrolase from Papiliotrema laurentii that hydrolyzes apple cutin and clears colloidal polyester polyurethane.</title>
        <authorList>
            <consortium name="DOE Joint Genome Institute"/>
            <person name="Roman V.A."/>
            <person name="Bojanowski C."/>
            <person name="Crable B.R."/>
            <person name="Wagner D.N."/>
            <person name="Hung C.S."/>
            <person name="Nadeau L.J."/>
            <person name="Schratz L."/>
            <person name="Haridas S."/>
            <person name="Pangilinan J."/>
            <person name="Lipzen A."/>
            <person name="Na H."/>
            <person name="Yan M."/>
            <person name="Ng V."/>
            <person name="Grigoriev I.V."/>
            <person name="Spatafora J.W."/>
            <person name="Barlow D."/>
            <person name="Biffinger J."/>
            <person name="Kelley-Loughnane N."/>
            <person name="Varaljay V.A."/>
            <person name="Crookes-Goodson W.J."/>
        </authorList>
    </citation>
    <scope>NUCLEOTIDE SEQUENCE</scope>
    <source>
        <strain evidence="1">5307AH</strain>
    </source>
</reference>
<sequence length="184" mass="19713">MSWDEKRIKPVAPARRVVTAHDPSDIDGTNVQIYDTPVQPLSILDGGAYHKPLYSHLGVPSTNTHTLSPSELDSAADAVKGVVLPNGANGQVTDLAPGFKVEYHRTSSVDYNIFVEGSCTLITPTPGGGEKRTEVKAGDIVIQRGTLHAWEAGPQGARWYTVVVSALPVKVGEEEGKELPDVDF</sequence>
<gene>
    <name evidence="1" type="ORF">DB88DRAFT_508138</name>
</gene>
<dbReference type="SUPFAM" id="SSF51182">
    <property type="entry name" value="RmlC-like cupins"/>
    <property type="match status" value="1"/>
</dbReference>
<comment type="caution">
    <text evidence="1">The sequence shown here is derived from an EMBL/GenBank/DDBJ whole genome shotgun (WGS) entry which is preliminary data.</text>
</comment>
<dbReference type="PANTHER" id="PTHR36156:SF2">
    <property type="entry name" value="CUPIN TYPE-2 DOMAIN-CONTAINING PROTEIN"/>
    <property type="match status" value="1"/>
</dbReference>
<dbReference type="Proteomes" id="UP001182556">
    <property type="component" value="Unassembled WGS sequence"/>
</dbReference>
<name>A0AAD9FTH4_PAPLA</name>
<proteinExistence type="predicted"/>